<feature type="region of interest" description="Disordered" evidence="1">
    <location>
        <begin position="125"/>
        <end position="149"/>
    </location>
</feature>
<proteinExistence type="predicted"/>
<protein>
    <submittedName>
        <fullName evidence="2">Uncharacterized protein</fullName>
    </submittedName>
</protein>
<dbReference type="Proteomes" id="UP001163203">
    <property type="component" value="Chromosome"/>
</dbReference>
<dbReference type="EMBL" id="CP113836">
    <property type="protein sequence ID" value="WAL67148.1"/>
    <property type="molecule type" value="Genomic_DNA"/>
</dbReference>
<keyword evidence="3" id="KW-1185">Reference proteome</keyword>
<evidence type="ECO:0000313" key="3">
    <source>
        <dbReference type="Proteomes" id="UP001163203"/>
    </source>
</evidence>
<accession>A0ABY7B8U2</accession>
<dbReference type="RefSeq" id="WP_268757276.1">
    <property type="nucleotide sequence ID" value="NZ_CP113836.1"/>
</dbReference>
<reference evidence="2" key="1">
    <citation type="submission" date="2022-11" db="EMBL/GenBank/DDBJ databases">
        <authorList>
            <person name="Mo P."/>
        </authorList>
    </citation>
    <scope>NUCLEOTIDE SEQUENCE</scope>
    <source>
        <strain evidence="2">HUAS 11-8</strain>
    </source>
</reference>
<name>A0ABY7B8U2_9PSEU</name>
<sequence>MAFEDHYNGVERIDIGYGYWIDVKACMSYDDQNAAEKLLHRVKGTMGEDGKMKTVVDPDVESARFERVVRSIVDWNLDEKDGSIWVLAPDHAKRKNIKRLPATVFNKVYDRIEVLNRTDQEERANFRGQLVSGTEDGDGGATEPAEVPA</sequence>
<evidence type="ECO:0000256" key="1">
    <source>
        <dbReference type="SAM" id="MobiDB-lite"/>
    </source>
</evidence>
<gene>
    <name evidence="2" type="ORF">ORV05_04990</name>
</gene>
<evidence type="ECO:0000313" key="2">
    <source>
        <dbReference type="EMBL" id="WAL67148.1"/>
    </source>
</evidence>
<organism evidence="2 3">
    <name type="scientific">Amycolatopsis cynarae</name>
    <dbReference type="NCBI Taxonomy" id="2995223"/>
    <lineage>
        <taxon>Bacteria</taxon>
        <taxon>Bacillati</taxon>
        <taxon>Actinomycetota</taxon>
        <taxon>Actinomycetes</taxon>
        <taxon>Pseudonocardiales</taxon>
        <taxon>Pseudonocardiaceae</taxon>
        <taxon>Amycolatopsis</taxon>
    </lineage>
</organism>